<proteinExistence type="predicted"/>
<name>A0A5C3F6Y6_9BASI</name>
<keyword evidence="3" id="KW-1185">Reference proteome</keyword>
<evidence type="ECO:0000256" key="1">
    <source>
        <dbReference type="SAM" id="MobiDB-lite"/>
    </source>
</evidence>
<dbReference type="Proteomes" id="UP000323386">
    <property type="component" value="Unassembled WGS sequence"/>
</dbReference>
<reference evidence="2 3" key="1">
    <citation type="submission" date="2018-03" db="EMBL/GenBank/DDBJ databases">
        <authorList>
            <person name="Guldener U."/>
        </authorList>
    </citation>
    <scope>NUCLEOTIDE SEQUENCE [LARGE SCALE GENOMIC DNA]</scope>
    <source>
        <strain evidence="2 3">DAOM196992</strain>
    </source>
</reference>
<dbReference type="EMBL" id="OOIP01000012">
    <property type="protein sequence ID" value="SPO39031.1"/>
    <property type="molecule type" value="Genomic_DNA"/>
</dbReference>
<feature type="compositionally biased region" description="Low complexity" evidence="1">
    <location>
        <begin position="156"/>
        <end position="166"/>
    </location>
</feature>
<evidence type="ECO:0000313" key="3">
    <source>
        <dbReference type="Proteomes" id="UP000323386"/>
    </source>
</evidence>
<protein>
    <submittedName>
        <fullName evidence="2">Uncharacterized protein</fullName>
    </submittedName>
</protein>
<dbReference type="AlphaFoldDB" id="A0A5C3F6Y6"/>
<evidence type="ECO:0000313" key="2">
    <source>
        <dbReference type="EMBL" id="SPO39031.1"/>
    </source>
</evidence>
<accession>A0A5C3F6Y6</accession>
<gene>
    <name evidence="2" type="ORF">PSFLO_04510</name>
</gene>
<sequence length="259" mass="27076">MVLAKPLLSLPVFVAAIASRPRKLLYQVPPPSDCWSGVGTPSVEQRERPTFVVTLIAGGGVRGDHRHHGRHRHRQATPALELRGASCGSIPAAGEPEGSWHGTATMACGRKANRAERSVIHAGVGGGDDRQAAAKTGSRGSEQASKAGPGEEEFMRQAGPAARAEAGRAVLERRRMLGQMKRIDGVRGHAAEAVPGWLGAALLLAWQASCIGSLCVGLSLDCLASSSAQVHGSSSQRALHTPRSTGWSLECVGRVAITI</sequence>
<feature type="region of interest" description="Disordered" evidence="1">
    <location>
        <begin position="121"/>
        <end position="166"/>
    </location>
</feature>
<organism evidence="2 3">
    <name type="scientific">Pseudozyma flocculosa</name>
    <dbReference type="NCBI Taxonomy" id="84751"/>
    <lineage>
        <taxon>Eukaryota</taxon>
        <taxon>Fungi</taxon>
        <taxon>Dikarya</taxon>
        <taxon>Basidiomycota</taxon>
        <taxon>Ustilaginomycotina</taxon>
        <taxon>Ustilaginomycetes</taxon>
        <taxon>Ustilaginales</taxon>
        <taxon>Ustilaginaceae</taxon>
        <taxon>Pseudozyma</taxon>
    </lineage>
</organism>